<accession>A0A3G9GSN4</accession>
<gene>
    <name evidence="1" type="ORF">BN533_00279</name>
</gene>
<proteinExistence type="predicted"/>
<name>R6III3_9FIRM</name>
<organism evidence="1">
    <name type="scientific">Phascolarctobacterium faecium</name>
    <dbReference type="NCBI Taxonomy" id="33025"/>
    <lineage>
        <taxon>Bacteria</taxon>
        <taxon>Bacillati</taxon>
        <taxon>Bacillota</taxon>
        <taxon>Negativicutes</taxon>
        <taxon>Acidaminococcales</taxon>
        <taxon>Acidaminococcaceae</taxon>
        <taxon>Phascolarctobacterium</taxon>
    </lineage>
</organism>
<dbReference type="STRING" id="1262914.BN533_00279"/>
<evidence type="ECO:0000313" key="1">
    <source>
        <dbReference type="EMBL" id="CDB45141.1"/>
    </source>
</evidence>
<reference evidence="1" key="1">
    <citation type="submission" date="2012-11" db="EMBL/GenBank/DDBJ databases">
        <title>Dependencies among metagenomic species, viruses, plasmids and units of genetic variation.</title>
        <authorList>
            <person name="Nielsen H.B."/>
            <person name="Almeida M."/>
            <person name="Juncker A.S."/>
            <person name="Rasmussen S."/>
            <person name="Li J."/>
            <person name="Sunagawa S."/>
            <person name="Plichta D."/>
            <person name="Gautier L."/>
            <person name="Le Chatelier E."/>
            <person name="Peletier E."/>
            <person name="Bonde I."/>
            <person name="Nielsen T."/>
            <person name="Manichanh C."/>
            <person name="Arumugam M."/>
            <person name="Batto J."/>
            <person name="Santos M.B.Q.D."/>
            <person name="Blom N."/>
            <person name="Borruel N."/>
            <person name="Burgdorf K.S."/>
            <person name="Boumezbeur F."/>
            <person name="Casellas F."/>
            <person name="Dore J."/>
            <person name="Guarner F."/>
            <person name="Hansen T."/>
            <person name="Hildebrand F."/>
            <person name="Kaas R.S."/>
            <person name="Kennedy S."/>
            <person name="Kristiansen K."/>
            <person name="Kultima J.R."/>
            <person name="Leonard P."/>
            <person name="Levenez F."/>
            <person name="Lund O."/>
            <person name="Moumen B."/>
            <person name="Le Paslier D."/>
            <person name="Pons N."/>
            <person name="Pedersen O."/>
            <person name="Prifti E."/>
            <person name="Qin J."/>
            <person name="Raes J."/>
            <person name="Tap J."/>
            <person name="Tims S."/>
            <person name="Ussery D.W."/>
            <person name="Yamada T."/>
            <person name="MetaHit consortium"/>
            <person name="Renault P."/>
            <person name="Sicheritz-Ponten T."/>
            <person name="Bork P."/>
            <person name="Wang J."/>
            <person name="Brunak S."/>
            <person name="Ehrlich S.D."/>
        </authorList>
    </citation>
    <scope>NUCLEOTIDE SEQUENCE [LARGE SCALE GENOMIC DNA]</scope>
</reference>
<dbReference type="AlphaFoldDB" id="R6III3"/>
<accession>R6III3</accession>
<protein>
    <submittedName>
        <fullName evidence="1">Uncharacterized protein</fullName>
    </submittedName>
</protein>
<sequence>MKFIAAVIFSLSVLIAAQGFAAEESGAEK</sequence>
<dbReference type="EMBL" id="CBDS010000017">
    <property type="protein sequence ID" value="CDB45141.1"/>
    <property type="molecule type" value="Genomic_DNA"/>
</dbReference>
<comment type="caution">
    <text evidence="1">The sequence shown here is derived from an EMBL/GenBank/DDBJ whole genome shotgun (WGS) entry which is preliminary data.</text>
</comment>
<dbReference type="HOGENOM" id="CLU_3409889_0_0_9"/>